<dbReference type="EMBL" id="JADOGI010000004">
    <property type="protein sequence ID" value="MBF8184687.1"/>
    <property type="molecule type" value="Genomic_DNA"/>
</dbReference>
<evidence type="ECO:0000313" key="2">
    <source>
        <dbReference type="Proteomes" id="UP000605361"/>
    </source>
</evidence>
<comment type="caution">
    <text evidence="1">The sequence shown here is derived from an EMBL/GenBank/DDBJ whole genome shotgun (WGS) entry which is preliminary data.</text>
</comment>
<dbReference type="AlphaFoldDB" id="A0A931EWP9"/>
<sequence>MAGRAGVLAFAIDAARWAGARGTIPAVAAIAARTGSSGFVRTARLLHEQLQQA</sequence>
<name>A0A931EWP9_9ACTN</name>
<protein>
    <submittedName>
        <fullName evidence="1">Uncharacterized protein</fullName>
    </submittedName>
</protein>
<reference evidence="1" key="1">
    <citation type="submission" date="2020-11" db="EMBL/GenBank/DDBJ databases">
        <title>Whole-genome analyses of Nonomuraea sp. K274.</title>
        <authorList>
            <person name="Veyisoglu A."/>
        </authorList>
    </citation>
    <scope>NUCLEOTIDE SEQUENCE</scope>
    <source>
        <strain evidence="1">K274</strain>
    </source>
</reference>
<dbReference type="Proteomes" id="UP000605361">
    <property type="component" value="Unassembled WGS sequence"/>
</dbReference>
<evidence type="ECO:0000313" key="1">
    <source>
        <dbReference type="EMBL" id="MBF8184687.1"/>
    </source>
</evidence>
<dbReference type="RefSeq" id="WP_195893667.1">
    <property type="nucleotide sequence ID" value="NZ_JADOGI010000004.1"/>
</dbReference>
<proteinExistence type="predicted"/>
<organism evidence="1 2">
    <name type="scientific">Nonomuraea cypriaca</name>
    <dbReference type="NCBI Taxonomy" id="1187855"/>
    <lineage>
        <taxon>Bacteria</taxon>
        <taxon>Bacillati</taxon>
        <taxon>Actinomycetota</taxon>
        <taxon>Actinomycetes</taxon>
        <taxon>Streptosporangiales</taxon>
        <taxon>Streptosporangiaceae</taxon>
        <taxon>Nonomuraea</taxon>
    </lineage>
</organism>
<keyword evidence="2" id="KW-1185">Reference proteome</keyword>
<gene>
    <name evidence="1" type="ORF">ITP53_02780</name>
</gene>
<accession>A0A931EWP9</accession>